<gene>
    <name evidence="1" type="ORF">PGX00_06705</name>
</gene>
<protein>
    <submittedName>
        <fullName evidence="1">Uncharacterized protein</fullName>
    </submittedName>
</protein>
<accession>A0ABT4YP82</accession>
<dbReference type="EMBL" id="JAQLOI010000001">
    <property type="protein sequence ID" value="MDB1123367.1"/>
    <property type="molecule type" value="Genomic_DNA"/>
</dbReference>
<reference evidence="1 2" key="1">
    <citation type="submission" date="2023-01" db="EMBL/GenBank/DDBJ databases">
        <title>Vibrio sp. KJ40-1 sp.nov, isolated from marine algae.</title>
        <authorList>
            <person name="Butt M."/>
            <person name="Kim J.M.J."/>
            <person name="Jeon C.O.C."/>
        </authorList>
    </citation>
    <scope>NUCLEOTIDE SEQUENCE [LARGE SCALE GENOMIC DNA]</scope>
    <source>
        <strain evidence="1 2">KJ40-1</strain>
    </source>
</reference>
<evidence type="ECO:0000313" key="1">
    <source>
        <dbReference type="EMBL" id="MDB1123367.1"/>
    </source>
</evidence>
<comment type="caution">
    <text evidence="1">The sequence shown here is derived from an EMBL/GenBank/DDBJ whole genome shotgun (WGS) entry which is preliminary data.</text>
</comment>
<sequence length="107" mass="11800">MKIRLALKTSELQIDARQCIGVGEAMYLGKDTKTSTGEAFVLSGTGLDKLKSNHLSVQSNSLVLQDKVELLTRFVDAHISGLTKIQTEALLSYFVSQKNRTKTLLML</sequence>
<organism evidence="1 2">
    <name type="scientific">Vibrio algarum</name>
    <dbReference type="NCBI Taxonomy" id="3020714"/>
    <lineage>
        <taxon>Bacteria</taxon>
        <taxon>Pseudomonadati</taxon>
        <taxon>Pseudomonadota</taxon>
        <taxon>Gammaproteobacteria</taxon>
        <taxon>Vibrionales</taxon>
        <taxon>Vibrionaceae</taxon>
        <taxon>Vibrio</taxon>
    </lineage>
</organism>
<evidence type="ECO:0000313" key="2">
    <source>
        <dbReference type="Proteomes" id="UP001210678"/>
    </source>
</evidence>
<proteinExistence type="predicted"/>
<keyword evidence="2" id="KW-1185">Reference proteome</keyword>
<dbReference type="RefSeq" id="WP_272133865.1">
    <property type="nucleotide sequence ID" value="NZ_JAQLOI010000001.1"/>
</dbReference>
<dbReference type="Proteomes" id="UP001210678">
    <property type="component" value="Unassembled WGS sequence"/>
</dbReference>
<name>A0ABT4YP82_9VIBR</name>